<dbReference type="PANTHER" id="PTHR43798:SF31">
    <property type="entry name" value="AB HYDROLASE SUPERFAMILY PROTEIN YCLE"/>
    <property type="match status" value="1"/>
</dbReference>
<comment type="caution">
    <text evidence="3">The sequence shown here is derived from an EMBL/GenBank/DDBJ whole genome shotgun (WGS) entry which is preliminary data.</text>
</comment>
<evidence type="ECO:0000313" key="4">
    <source>
        <dbReference type="Proteomes" id="UP001144205"/>
    </source>
</evidence>
<dbReference type="RefSeq" id="WP_281842913.1">
    <property type="nucleotide sequence ID" value="NZ_BROH01000008.1"/>
</dbReference>
<dbReference type="PANTHER" id="PTHR43798">
    <property type="entry name" value="MONOACYLGLYCEROL LIPASE"/>
    <property type="match status" value="1"/>
</dbReference>
<dbReference type="InterPro" id="IPR029058">
    <property type="entry name" value="AB_hydrolase_fold"/>
</dbReference>
<dbReference type="InterPro" id="IPR000073">
    <property type="entry name" value="AB_hydrolase_1"/>
</dbReference>
<keyword evidence="1" id="KW-0378">Hydrolase</keyword>
<dbReference type="InterPro" id="IPR026968">
    <property type="entry name" value="PcaD/CatD"/>
</dbReference>
<evidence type="ECO:0000259" key="2">
    <source>
        <dbReference type="Pfam" id="PF00561"/>
    </source>
</evidence>
<proteinExistence type="predicted"/>
<accession>A0ABQ5LV55</accession>
<dbReference type="InterPro" id="IPR050266">
    <property type="entry name" value="AB_hydrolase_sf"/>
</dbReference>
<dbReference type="SUPFAM" id="SSF53474">
    <property type="entry name" value="alpha/beta-Hydrolases"/>
    <property type="match status" value="1"/>
</dbReference>
<dbReference type="Gene3D" id="3.40.50.1820">
    <property type="entry name" value="alpha/beta hydrolase"/>
    <property type="match status" value="1"/>
</dbReference>
<sequence length="265" mass="28681">MHFADLGDIRVHYDDRGPQDGPAVVFANALGTDFRIWDGVIAHLPGGLRLIRYDMRGHGLTTCPEAPYYMGDLVNDAAKLMEHLGVKDAVFVGLSIGGMIAQGLAAERLDLLRAIVLSNTAAKIGTHQMWHDRVHAVRDGGIEAVADAKLERWFARTTRAERPQLVSGIRAMLTRQPVEGYIGCLEAIGETDLVESTARLRLATLGIAASEDGSTPPDLVRETIESIPGSKFHLIRRAGHLACVEAPAEYAAALEGFLREVGQIA</sequence>
<dbReference type="Pfam" id="PF00561">
    <property type="entry name" value="Abhydrolase_1"/>
    <property type="match status" value="1"/>
</dbReference>
<evidence type="ECO:0000256" key="1">
    <source>
        <dbReference type="ARBA" id="ARBA00022801"/>
    </source>
</evidence>
<evidence type="ECO:0000313" key="3">
    <source>
        <dbReference type="EMBL" id="GKY88875.1"/>
    </source>
</evidence>
<keyword evidence="4" id="KW-1185">Reference proteome</keyword>
<feature type="domain" description="AB hydrolase-1" evidence="2">
    <location>
        <begin position="22"/>
        <end position="130"/>
    </location>
</feature>
<organism evidence="3 4">
    <name type="scientific">Sinisalibacter aestuarii</name>
    <dbReference type="NCBI Taxonomy" id="2949426"/>
    <lineage>
        <taxon>Bacteria</taxon>
        <taxon>Pseudomonadati</taxon>
        <taxon>Pseudomonadota</taxon>
        <taxon>Alphaproteobacteria</taxon>
        <taxon>Rhodobacterales</taxon>
        <taxon>Roseobacteraceae</taxon>
        <taxon>Sinisalibacter</taxon>
    </lineage>
</organism>
<protein>
    <submittedName>
        <fullName evidence="3">3-oxoadipate enol-lactonase</fullName>
    </submittedName>
</protein>
<name>A0ABQ5LV55_9RHOB</name>
<gene>
    <name evidence="3" type="ORF">STA1M1_27440</name>
</gene>
<reference evidence="3" key="1">
    <citation type="journal article" date="2023" name="Int. J. Syst. Evol. Microbiol.">
        <title>Sinisalibacter aestuarii sp. nov., isolated from estuarine sediment of the Arakawa River.</title>
        <authorList>
            <person name="Arafat S.T."/>
            <person name="Hirano S."/>
            <person name="Sato A."/>
            <person name="Takeuchi K."/>
            <person name="Yasuda T."/>
            <person name="Terahara T."/>
            <person name="Hamada M."/>
            <person name="Kobayashi T."/>
        </authorList>
    </citation>
    <scope>NUCLEOTIDE SEQUENCE</scope>
    <source>
        <strain evidence="3">B-399</strain>
    </source>
</reference>
<dbReference type="NCBIfam" id="TIGR02427">
    <property type="entry name" value="protocat_pcaD"/>
    <property type="match status" value="1"/>
</dbReference>
<dbReference type="EMBL" id="BROH01000008">
    <property type="protein sequence ID" value="GKY88875.1"/>
    <property type="molecule type" value="Genomic_DNA"/>
</dbReference>
<dbReference type="Proteomes" id="UP001144205">
    <property type="component" value="Unassembled WGS sequence"/>
</dbReference>